<feature type="non-terminal residue" evidence="1">
    <location>
        <position position="1"/>
    </location>
</feature>
<dbReference type="AlphaFoldDB" id="A0AAV7UEZ1"/>
<name>A0AAV7UEZ1_PLEWA</name>
<reference evidence="1" key="1">
    <citation type="journal article" date="2022" name="bioRxiv">
        <title>Sequencing and chromosome-scale assembly of the giantPleurodeles waltlgenome.</title>
        <authorList>
            <person name="Brown T."/>
            <person name="Elewa A."/>
            <person name="Iarovenko S."/>
            <person name="Subramanian E."/>
            <person name="Araus A.J."/>
            <person name="Petzold A."/>
            <person name="Susuki M."/>
            <person name="Suzuki K.-i.T."/>
            <person name="Hayashi T."/>
            <person name="Toyoda A."/>
            <person name="Oliveira C."/>
            <person name="Osipova E."/>
            <person name="Leigh N.D."/>
            <person name="Simon A."/>
            <person name="Yun M.H."/>
        </authorList>
    </citation>
    <scope>NUCLEOTIDE SEQUENCE</scope>
    <source>
        <strain evidence="1">20211129_DDA</strain>
        <tissue evidence="1">Liver</tissue>
    </source>
</reference>
<organism evidence="1 2">
    <name type="scientific">Pleurodeles waltl</name>
    <name type="common">Iberian ribbed newt</name>
    <dbReference type="NCBI Taxonomy" id="8319"/>
    <lineage>
        <taxon>Eukaryota</taxon>
        <taxon>Metazoa</taxon>
        <taxon>Chordata</taxon>
        <taxon>Craniata</taxon>
        <taxon>Vertebrata</taxon>
        <taxon>Euteleostomi</taxon>
        <taxon>Amphibia</taxon>
        <taxon>Batrachia</taxon>
        <taxon>Caudata</taxon>
        <taxon>Salamandroidea</taxon>
        <taxon>Salamandridae</taxon>
        <taxon>Pleurodelinae</taxon>
        <taxon>Pleurodeles</taxon>
    </lineage>
</organism>
<evidence type="ECO:0008006" key="3">
    <source>
        <dbReference type="Google" id="ProtNLM"/>
    </source>
</evidence>
<protein>
    <recommendedName>
        <fullName evidence="3">Transposase</fullName>
    </recommendedName>
</protein>
<comment type="caution">
    <text evidence="1">The sequence shown here is derived from an EMBL/GenBank/DDBJ whole genome shotgun (WGS) entry which is preliminary data.</text>
</comment>
<sequence>FVAAICLKWKVPGRMYFARVTVPALHHDVLELVGQALQLSAVKTIHVMTDMWTSC</sequence>
<proteinExistence type="predicted"/>
<keyword evidence="2" id="KW-1185">Reference proteome</keyword>
<gene>
    <name evidence="1" type="ORF">NDU88_004323</name>
</gene>
<evidence type="ECO:0000313" key="1">
    <source>
        <dbReference type="EMBL" id="KAJ1187548.1"/>
    </source>
</evidence>
<evidence type="ECO:0000313" key="2">
    <source>
        <dbReference type="Proteomes" id="UP001066276"/>
    </source>
</evidence>
<dbReference type="EMBL" id="JANPWB010000005">
    <property type="protein sequence ID" value="KAJ1187548.1"/>
    <property type="molecule type" value="Genomic_DNA"/>
</dbReference>
<accession>A0AAV7UEZ1</accession>
<dbReference type="Proteomes" id="UP001066276">
    <property type="component" value="Chromosome 3_1"/>
</dbReference>